<sequence>MYPSFSHNHRSHDLGDGVSGGVEWNSVVNQEEIKGDLEESSMVDDVNGEAPKVALKRGILEKLHHYQTLDAMFQLMVIRYLLPTESPLGVYDFDVEGQMVVRWRETRSPLVYKLHLT</sequence>
<organism evidence="1 2">
    <name type="scientific">Lactuca saligna</name>
    <name type="common">Willowleaf lettuce</name>
    <dbReference type="NCBI Taxonomy" id="75948"/>
    <lineage>
        <taxon>Eukaryota</taxon>
        <taxon>Viridiplantae</taxon>
        <taxon>Streptophyta</taxon>
        <taxon>Embryophyta</taxon>
        <taxon>Tracheophyta</taxon>
        <taxon>Spermatophyta</taxon>
        <taxon>Magnoliopsida</taxon>
        <taxon>eudicotyledons</taxon>
        <taxon>Gunneridae</taxon>
        <taxon>Pentapetalae</taxon>
        <taxon>asterids</taxon>
        <taxon>campanulids</taxon>
        <taxon>Asterales</taxon>
        <taxon>Asteraceae</taxon>
        <taxon>Cichorioideae</taxon>
        <taxon>Cichorieae</taxon>
        <taxon>Lactucinae</taxon>
        <taxon>Lactuca</taxon>
    </lineage>
</organism>
<keyword evidence="2" id="KW-1185">Reference proteome</keyword>
<reference evidence="1" key="1">
    <citation type="submission" date="2023-04" db="EMBL/GenBank/DDBJ databases">
        <authorList>
            <person name="Vijverberg K."/>
            <person name="Xiong W."/>
            <person name="Schranz E."/>
        </authorList>
    </citation>
    <scope>NUCLEOTIDE SEQUENCE</scope>
</reference>
<dbReference type="AlphaFoldDB" id="A0AA36A073"/>
<protein>
    <submittedName>
        <fullName evidence="1">Uncharacterized protein</fullName>
    </submittedName>
</protein>
<proteinExistence type="predicted"/>
<dbReference type="EMBL" id="OX465085">
    <property type="protein sequence ID" value="CAI9301396.1"/>
    <property type="molecule type" value="Genomic_DNA"/>
</dbReference>
<gene>
    <name evidence="1" type="ORF">LSALG_LOCUS39956</name>
</gene>
<evidence type="ECO:0000313" key="2">
    <source>
        <dbReference type="Proteomes" id="UP001177003"/>
    </source>
</evidence>
<name>A0AA36A073_LACSI</name>
<accession>A0AA36A073</accession>
<dbReference type="Proteomes" id="UP001177003">
    <property type="component" value="Chromosome 9"/>
</dbReference>
<evidence type="ECO:0000313" key="1">
    <source>
        <dbReference type="EMBL" id="CAI9301396.1"/>
    </source>
</evidence>